<evidence type="ECO:0008006" key="3">
    <source>
        <dbReference type="Google" id="ProtNLM"/>
    </source>
</evidence>
<comment type="caution">
    <text evidence="1">The sequence shown here is derived from an EMBL/GenBank/DDBJ whole genome shotgun (WGS) entry which is preliminary data.</text>
</comment>
<name>A0ABP8QXY1_9ACTN</name>
<dbReference type="RefSeq" id="WP_345472800.1">
    <property type="nucleotide sequence ID" value="NZ_BAABHF010000046.1"/>
</dbReference>
<dbReference type="EMBL" id="BAABHF010000046">
    <property type="protein sequence ID" value="GAA4512858.1"/>
    <property type="molecule type" value="Genomic_DNA"/>
</dbReference>
<evidence type="ECO:0000313" key="1">
    <source>
        <dbReference type="EMBL" id="GAA4512858.1"/>
    </source>
</evidence>
<organism evidence="1 2">
    <name type="scientific">Actinoallomurus oryzae</name>
    <dbReference type="NCBI Taxonomy" id="502180"/>
    <lineage>
        <taxon>Bacteria</taxon>
        <taxon>Bacillati</taxon>
        <taxon>Actinomycetota</taxon>
        <taxon>Actinomycetes</taxon>
        <taxon>Streptosporangiales</taxon>
        <taxon>Thermomonosporaceae</taxon>
        <taxon>Actinoallomurus</taxon>
    </lineage>
</organism>
<keyword evidence="2" id="KW-1185">Reference proteome</keyword>
<reference evidence="2" key="1">
    <citation type="journal article" date="2019" name="Int. J. Syst. Evol. Microbiol.">
        <title>The Global Catalogue of Microorganisms (GCM) 10K type strain sequencing project: providing services to taxonomists for standard genome sequencing and annotation.</title>
        <authorList>
            <consortium name="The Broad Institute Genomics Platform"/>
            <consortium name="The Broad Institute Genome Sequencing Center for Infectious Disease"/>
            <person name="Wu L."/>
            <person name="Ma J."/>
        </authorList>
    </citation>
    <scope>NUCLEOTIDE SEQUENCE [LARGE SCALE GENOMIC DNA]</scope>
    <source>
        <strain evidence="2">JCM 17933</strain>
    </source>
</reference>
<dbReference type="Pfam" id="PF14085">
    <property type="entry name" value="DUF4265"/>
    <property type="match status" value="1"/>
</dbReference>
<accession>A0ABP8QXY1</accession>
<dbReference type="InterPro" id="IPR025361">
    <property type="entry name" value="DUF4265"/>
</dbReference>
<proteinExistence type="predicted"/>
<protein>
    <recommendedName>
        <fullName evidence="3">DUF4265 domain-containing protein</fullName>
    </recommendedName>
</protein>
<evidence type="ECO:0000313" key="2">
    <source>
        <dbReference type="Proteomes" id="UP001500503"/>
    </source>
</evidence>
<gene>
    <name evidence="1" type="ORF">GCM10023191_079200</name>
</gene>
<dbReference type="Proteomes" id="UP001500503">
    <property type="component" value="Unassembled WGS sequence"/>
</dbReference>
<sequence length="175" mass="18710">MDQDAMSAAIEDCGYHAAIASEEPDGRLARELVPARRLDGDLVEITGSPALVMGCAAGDVLRVEESGRFEVVRRGPNVCVQAFREPAFSGDDVERLAEGLRDLGGVVEAPPHRRFLVATVPSAAGRSSIDARVHHWAATVSGVYWQYAAAEHLPVKEERPGADASEASSQLDLFS</sequence>